<keyword evidence="1" id="KW-0472">Membrane</keyword>
<proteinExistence type="predicted"/>
<organism evidence="2 3">
    <name type="scientific">Romboutsia sedimentorum</name>
    <dbReference type="NCBI Taxonomy" id="1368474"/>
    <lineage>
        <taxon>Bacteria</taxon>
        <taxon>Bacillati</taxon>
        <taxon>Bacillota</taxon>
        <taxon>Clostridia</taxon>
        <taxon>Peptostreptococcales</taxon>
        <taxon>Peptostreptococcaceae</taxon>
        <taxon>Romboutsia</taxon>
    </lineage>
</organism>
<evidence type="ECO:0000256" key="1">
    <source>
        <dbReference type="SAM" id="Phobius"/>
    </source>
</evidence>
<evidence type="ECO:0000313" key="2">
    <source>
        <dbReference type="EMBL" id="MDK2563781.1"/>
    </source>
</evidence>
<dbReference type="Proteomes" id="UP001301012">
    <property type="component" value="Unassembled WGS sequence"/>
</dbReference>
<sequence length="258" mass="29421">MLGKLLKYELKSTSRTFIPMYVAILLVSVINRVFINTEMFKINGIALMVLGALFVALGVLTIVVTIQRFRKNLLEDEGYLMFTLPVSIKKIILSKYLVTIMWTFLSGIVAILSFAIIMSIDSAQGFKEYLDVFKVAWESLFTNDIWIIVISSAINFISVYSIFIFSVYISLSMGQLPKFNKHRNIVALITFFVLNTIISNVLYSAKDLIFKIVSSYKVEYSIGHMITSININTAIYLLVIIILFSLINYILNRKLNLE</sequence>
<comment type="caution">
    <text evidence="2">The sequence shown here is derived from an EMBL/GenBank/DDBJ whole genome shotgun (WGS) entry which is preliminary data.</text>
</comment>
<evidence type="ECO:0000313" key="3">
    <source>
        <dbReference type="Proteomes" id="UP001301012"/>
    </source>
</evidence>
<feature type="transmembrane region" description="Helical" evidence="1">
    <location>
        <begin position="12"/>
        <end position="30"/>
    </location>
</feature>
<accession>A0ABT7ECV7</accession>
<feature type="transmembrane region" description="Helical" evidence="1">
    <location>
        <begin position="225"/>
        <end position="251"/>
    </location>
</feature>
<keyword evidence="1" id="KW-0812">Transmembrane</keyword>
<protein>
    <submittedName>
        <fullName evidence="2">ABC transporter permease</fullName>
    </submittedName>
</protein>
<feature type="transmembrane region" description="Helical" evidence="1">
    <location>
        <begin position="145"/>
        <end position="173"/>
    </location>
</feature>
<keyword evidence="1" id="KW-1133">Transmembrane helix</keyword>
<reference evidence="2 3" key="1">
    <citation type="submission" date="2023-05" db="EMBL/GenBank/DDBJ databases">
        <title>Rombocin, a short stable natural nisin variant, displays selective antimicrobial activity against Listeria monocytogenes and employs dual mode of action to kill target bacterial strains.</title>
        <authorList>
            <person name="Wambui J."/>
            <person name="Stephan R."/>
            <person name="Kuipers O.P."/>
        </authorList>
    </citation>
    <scope>NUCLEOTIDE SEQUENCE [LARGE SCALE GENOMIC DNA]</scope>
    <source>
        <strain evidence="2 3">RC002</strain>
    </source>
</reference>
<dbReference type="EMBL" id="JASKYM010000003">
    <property type="protein sequence ID" value="MDK2563781.1"/>
    <property type="molecule type" value="Genomic_DNA"/>
</dbReference>
<gene>
    <name evidence="2" type="ORF">QOZ84_09485</name>
</gene>
<dbReference type="RefSeq" id="WP_284132717.1">
    <property type="nucleotide sequence ID" value="NZ_JASKYM010000003.1"/>
</dbReference>
<name>A0ABT7ECV7_9FIRM</name>
<feature type="transmembrane region" description="Helical" evidence="1">
    <location>
        <begin position="42"/>
        <end position="66"/>
    </location>
</feature>
<feature type="transmembrane region" description="Helical" evidence="1">
    <location>
        <begin position="96"/>
        <end position="120"/>
    </location>
</feature>
<feature type="transmembrane region" description="Helical" evidence="1">
    <location>
        <begin position="185"/>
        <end position="205"/>
    </location>
</feature>
<keyword evidence="3" id="KW-1185">Reference proteome</keyword>